<dbReference type="GO" id="GO:0016020">
    <property type="term" value="C:membrane"/>
    <property type="evidence" value="ECO:0007669"/>
    <property type="project" value="UniProtKB-SubCell"/>
</dbReference>
<accession>A0AAU7UQJ3</accession>
<keyword evidence="2 5" id="KW-0812">Transmembrane</keyword>
<dbReference type="InterPro" id="IPR032808">
    <property type="entry name" value="DoxX"/>
</dbReference>
<organism evidence="6">
    <name type="scientific">Brevibacterium koreense</name>
    <dbReference type="NCBI Taxonomy" id="3140787"/>
    <lineage>
        <taxon>Bacteria</taxon>
        <taxon>Bacillati</taxon>
        <taxon>Actinomycetota</taxon>
        <taxon>Actinomycetes</taxon>
        <taxon>Micrococcales</taxon>
        <taxon>Brevibacteriaceae</taxon>
        <taxon>Brevibacterium</taxon>
    </lineage>
</organism>
<evidence type="ECO:0000256" key="3">
    <source>
        <dbReference type="ARBA" id="ARBA00022989"/>
    </source>
</evidence>
<dbReference type="EMBL" id="CP158281">
    <property type="protein sequence ID" value="XBV90809.1"/>
    <property type="molecule type" value="Genomic_DNA"/>
</dbReference>
<evidence type="ECO:0000313" key="6">
    <source>
        <dbReference type="EMBL" id="XBV90809.1"/>
    </source>
</evidence>
<dbReference type="KEGG" id="bkr:AAFP32_13295"/>
<sequence length="78" mass="8469">MAHGWEKFNKWTVSGTTQRFAQMGVPLPDIAAPFATFIELIGGALLLAAMGPGRFSVDRFRFKGKKAALRSGVDTPMV</sequence>
<dbReference type="Pfam" id="PF07681">
    <property type="entry name" value="DoxX"/>
    <property type="match status" value="1"/>
</dbReference>
<reference evidence="6" key="1">
    <citation type="submission" date="2024-06" db="EMBL/GenBank/DDBJ databases">
        <title>Brevibacterium koreense sp. nov., isolated from jogae-jeotgal, a Korean fermented seafood.</title>
        <authorList>
            <person name="Whon T.W."/>
            <person name="Nam S."/>
            <person name="Kim Y."/>
        </authorList>
    </citation>
    <scope>NUCLEOTIDE SEQUENCE</scope>
    <source>
        <strain evidence="6">CBA3109</strain>
    </source>
</reference>
<evidence type="ECO:0000256" key="5">
    <source>
        <dbReference type="SAM" id="Phobius"/>
    </source>
</evidence>
<name>A0AAU7UQJ3_9MICO</name>
<feature type="transmembrane region" description="Helical" evidence="5">
    <location>
        <begin position="30"/>
        <end position="51"/>
    </location>
</feature>
<gene>
    <name evidence="6" type="ORF">AAFP32_13295</name>
</gene>
<keyword evidence="4 5" id="KW-0472">Membrane</keyword>
<proteinExistence type="predicted"/>
<keyword evidence="3 5" id="KW-1133">Transmembrane helix</keyword>
<comment type="subcellular location">
    <subcellularLocation>
        <location evidence="1">Membrane</location>
        <topology evidence="1">Multi-pass membrane protein</topology>
    </subcellularLocation>
</comment>
<dbReference type="RefSeq" id="WP_350271502.1">
    <property type="nucleotide sequence ID" value="NZ_CP158281.1"/>
</dbReference>
<protein>
    <submittedName>
        <fullName evidence="6">DoxX family protein</fullName>
    </submittedName>
</protein>
<evidence type="ECO:0000256" key="1">
    <source>
        <dbReference type="ARBA" id="ARBA00004141"/>
    </source>
</evidence>
<evidence type="ECO:0000256" key="4">
    <source>
        <dbReference type="ARBA" id="ARBA00023136"/>
    </source>
</evidence>
<dbReference type="AlphaFoldDB" id="A0AAU7UQJ3"/>
<evidence type="ECO:0000256" key="2">
    <source>
        <dbReference type="ARBA" id="ARBA00022692"/>
    </source>
</evidence>